<organism evidence="2 3">
    <name type="scientific">Ideonella oryzae</name>
    <dbReference type="NCBI Taxonomy" id="2937441"/>
    <lineage>
        <taxon>Bacteria</taxon>
        <taxon>Pseudomonadati</taxon>
        <taxon>Pseudomonadota</taxon>
        <taxon>Betaproteobacteria</taxon>
        <taxon>Burkholderiales</taxon>
        <taxon>Sphaerotilaceae</taxon>
        <taxon>Ideonella</taxon>
    </lineage>
</organism>
<gene>
    <name evidence="2" type="ORF">M0L44_21870</name>
</gene>
<feature type="transmembrane region" description="Helical" evidence="1">
    <location>
        <begin position="7"/>
        <end position="37"/>
    </location>
</feature>
<feature type="transmembrane region" description="Helical" evidence="1">
    <location>
        <begin position="57"/>
        <end position="77"/>
    </location>
</feature>
<comment type="caution">
    <text evidence="2">The sequence shown here is derived from an EMBL/GenBank/DDBJ whole genome shotgun (WGS) entry which is preliminary data.</text>
</comment>
<dbReference type="RefSeq" id="WP_252772300.1">
    <property type="nucleotide sequence ID" value="NZ_JAMXMC010000023.1"/>
</dbReference>
<keyword evidence="1" id="KW-1133">Transmembrane helix</keyword>
<keyword evidence="1" id="KW-0472">Membrane</keyword>
<dbReference type="EMBL" id="JAMXMC010000023">
    <property type="protein sequence ID" value="MCO5979357.1"/>
    <property type="molecule type" value="Genomic_DNA"/>
</dbReference>
<keyword evidence="3" id="KW-1185">Reference proteome</keyword>
<feature type="transmembrane region" description="Helical" evidence="1">
    <location>
        <begin position="89"/>
        <end position="108"/>
    </location>
</feature>
<evidence type="ECO:0008006" key="4">
    <source>
        <dbReference type="Google" id="ProtNLM"/>
    </source>
</evidence>
<evidence type="ECO:0000256" key="1">
    <source>
        <dbReference type="SAM" id="Phobius"/>
    </source>
</evidence>
<proteinExistence type="predicted"/>
<feature type="transmembrane region" description="Helical" evidence="1">
    <location>
        <begin position="120"/>
        <end position="139"/>
    </location>
</feature>
<sequence length="142" mass="15257">MHPHRSFLWIPSFVGGMVAIGISALFGTLVANVSLWVFLSQGLNVQEAYARLGSFDFFTPSALLSLLVLFFAGLYGGFLSAQRGGNLHLLQALIAGVIANSFFLVMSLGPSAAPTPTKYIAVHIFVLLSSSLIGGYWYAKRT</sequence>
<evidence type="ECO:0000313" key="3">
    <source>
        <dbReference type="Proteomes" id="UP001204851"/>
    </source>
</evidence>
<protein>
    <recommendedName>
        <fullName evidence="4">TIGR04086 family membrane protein</fullName>
    </recommendedName>
</protein>
<evidence type="ECO:0000313" key="2">
    <source>
        <dbReference type="EMBL" id="MCO5979357.1"/>
    </source>
</evidence>
<dbReference type="Proteomes" id="UP001204851">
    <property type="component" value="Unassembled WGS sequence"/>
</dbReference>
<name>A0ABT1BV12_9BURK</name>
<keyword evidence="1" id="KW-0812">Transmembrane</keyword>
<accession>A0ABT1BV12</accession>
<reference evidence="2 3" key="1">
    <citation type="submission" date="2022-06" db="EMBL/GenBank/DDBJ databases">
        <title>Ideonella sp. NS12-5 Genome sequencing and assembly.</title>
        <authorList>
            <person name="Jung Y."/>
        </authorList>
    </citation>
    <scope>NUCLEOTIDE SEQUENCE [LARGE SCALE GENOMIC DNA]</scope>
    <source>
        <strain evidence="2 3">NS12-5</strain>
    </source>
</reference>